<organism evidence="2 3">
    <name type="scientific">Pleuronectes platessa</name>
    <name type="common">European plaice</name>
    <dbReference type="NCBI Taxonomy" id="8262"/>
    <lineage>
        <taxon>Eukaryota</taxon>
        <taxon>Metazoa</taxon>
        <taxon>Chordata</taxon>
        <taxon>Craniata</taxon>
        <taxon>Vertebrata</taxon>
        <taxon>Euteleostomi</taxon>
        <taxon>Actinopterygii</taxon>
        <taxon>Neopterygii</taxon>
        <taxon>Teleostei</taxon>
        <taxon>Neoteleostei</taxon>
        <taxon>Acanthomorphata</taxon>
        <taxon>Carangaria</taxon>
        <taxon>Pleuronectiformes</taxon>
        <taxon>Pleuronectoidei</taxon>
        <taxon>Pleuronectidae</taxon>
        <taxon>Pleuronectes</taxon>
    </lineage>
</organism>
<feature type="compositionally biased region" description="Basic residues" evidence="1">
    <location>
        <begin position="18"/>
        <end position="30"/>
    </location>
</feature>
<sequence>MEKKTMKEWNKKGEWKRENRRHKGAAARMWRKRRLHSKGRLLVSKAEPNETLWGNRTQCIAGLSHYTTGTEDLGTDPRSAREDVRFCVSVPNDLHLPHLSPINLHPLPPPVIHCSTSPSRDREDIKQGGGMVE</sequence>
<dbReference type="EMBL" id="CADEAL010004301">
    <property type="protein sequence ID" value="CAB1456508.1"/>
    <property type="molecule type" value="Genomic_DNA"/>
</dbReference>
<comment type="caution">
    <text evidence="2">The sequence shown here is derived from an EMBL/GenBank/DDBJ whole genome shotgun (WGS) entry which is preliminary data.</text>
</comment>
<accession>A0A9N7Z5R1</accession>
<keyword evidence="3" id="KW-1185">Reference proteome</keyword>
<protein>
    <submittedName>
        <fullName evidence="2">Uncharacterized protein</fullName>
    </submittedName>
</protein>
<name>A0A9N7Z5R1_PLEPL</name>
<dbReference type="AlphaFoldDB" id="A0A9N7Z5R1"/>
<feature type="compositionally biased region" description="Basic and acidic residues" evidence="1">
    <location>
        <begin position="1"/>
        <end position="17"/>
    </location>
</feature>
<proteinExistence type="predicted"/>
<evidence type="ECO:0000256" key="1">
    <source>
        <dbReference type="SAM" id="MobiDB-lite"/>
    </source>
</evidence>
<reference evidence="2" key="1">
    <citation type="submission" date="2020-03" db="EMBL/GenBank/DDBJ databases">
        <authorList>
            <person name="Weist P."/>
        </authorList>
    </citation>
    <scope>NUCLEOTIDE SEQUENCE</scope>
</reference>
<feature type="region of interest" description="Disordered" evidence="1">
    <location>
        <begin position="101"/>
        <end position="133"/>
    </location>
</feature>
<feature type="region of interest" description="Disordered" evidence="1">
    <location>
        <begin position="1"/>
        <end position="30"/>
    </location>
</feature>
<evidence type="ECO:0000313" key="2">
    <source>
        <dbReference type="EMBL" id="CAB1456508.1"/>
    </source>
</evidence>
<evidence type="ECO:0000313" key="3">
    <source>
        <dbReference type="Proteomes" id="UP001153269"/>
    </source>
</evidence>
<gene>
    <name evidence="2" type="ORF">PLEPLA_LOCUS44292</name>
</gene>
<dbReference type="Proteomes" id="UP001153269">
    <property type="component" value="Unassembled WGS sequence"/>
</dbReference>